<dbReference type="GO" id="GO:0051539">
    <property type="term" value="F:4 iron, 4 sulfur cluster binding"/>
    <property type="evidence" value="ECO:0007669"/>
    <property type="project" value="UniProtKB-KW"/>
</dbReference>
<keyword evidence="1" id="KW-0004">4Fe-4S</keyword>
<feature type="domain" description="Nitrite/sulphite reductase 4Fe-4S" evidence="7">
    <location>
        <begin position="335"/>
        <end position="467"/>
    </location>
</feature>
<sequence length="478" mass="54002">MSITFRDKFKQFYPKRYEGIYTSRGDNPLVSIRIRQGIGRDPAKWYANQWEKLAEIANNYGNKKIQLTTRGDVELYGIDMKNLEIVLQDLESVGLDPRDSCGASVRNVIPCPSQLCPKAKVNAEKLGLFIASFFRHNKDYEYPALPKRVKISVSACEIGCATPAIMDVGIIAKDKDKFDVMIGGGIGDQAFEGKTLFTDVPPDKLLPICVAVANILKREKEKRGFKHVVERYGEEKIKEMIIQEANSIANSLPIFNEDLTPEKVEFDKILTIKPIGGWLPTDDVPELVRIMEENEGYGYLFNTQELYIPITKNDIKEKVDILSPYQLSNKIWEKAFNVNSCIGNDYCPPALVPTTEMAAKVYERLKQENIRLRISFSGCTHSCGRHWIMDIGFGAVANMGNVRLNIVIGGGNKNLGKLIGSIPADKYMEVTEIIVDMIKKGEIDENDLDSELIKERLMEKVQGFEEFEEKQKIQVKTP</sequence>
<dbReference type="EMBL" id="WHYS01000001">
    <property type="protein sequence ID" value="MQL54342.1"/>
    <property type="molecule type" value="Genomic_DNA"/>
</dbReference>
<evidence type="ECO:0000256" key="2">
    <source>
        <dbReference type="ARBA" id="ARBA00022617"/>
    </source>
</evidence>
<proteinExistence type="predicted"/>
<dbReference type="PANTHER" id="PTHR32439:SF9">
    <property type="entry name" value="BLR3264 PROTEIN"/>
    <property type="match status" value="1"/>
</dbReference>
<dbReference type="RefSeq" id="WP_152939329.1">
    <property type="nucleotide sequence ID" value="NZ_CP045482.1"/>
</dbReference>
<evidence type="ECO:0000256" key="6">
    <source>
        <dbReference type="ARBA" id="ARBA00023014"/>
    </source>
</evidence>
<gene>
    <name evidence="10" type="ORF">D1866_09380</name>
    <name evidence="9" type="ORF">GFB69_00820</name>
</gene>
<dbReference type="Gene3D" id="3.30.413.10">
    <property type="entry name" value="Sulfite Reductase Hemoprotein, domain 1"/>
    <property type="match status" value="2"/>
</dbReference>
<keyword evidence="4" id="KW-0560">Oxidoreductase</keyword>
<evidence type="ECO:0000256" key="4">
    <source>
        <dbReference type="ARBA" id="ARBA00023002"/>
    </source>
</evidence>
<keyword evidence="2" id="KW-0349">Heme</keyword>
<evidence type="ECO:0000313" key="9">
    <source>
        <dbReference type="EMBL" id="MQL54342.1"/>
    </source>
</evidence>
<dbReference type="GO" id="GO:0020037">
    <property type="term" value="F:heme binding"/>
    <property type="evidence" value="ECO:0007669"/>
    <property type="project" value="InterPro"/>
</dbReference>
<dbReference type="Proteomes" id="UP000474054">
    <property type="component" value="Unassembled WGS sequence"/>
</dbReference>
<reference evidence="9 12" key="1">
    <citation type="submission" date="2019-10" db="EMBL/GenBank/DDBJ databases">
        <title>Comparative genomics of sulfur disproportionating microorganisms.</title>
        <authorList>
            <person name="Ward L.M."/>
            <person name="Bertran E."/>
            <person name="Johnston D."/>
        </authorList>
    </citation>
    <scope>NUCLEOTIDE SEQUENCE [LARGE SCALE GENOMIC DNA]</scope>
    <source>
        <strain evidence="9 12">DSM 3772</strain>
    </source>
</reference>
<accession>A0A650CXI6</accession>
<dbReference type="PROSITE" id="PS00365">
    <property type="entry name" value="NIR_SIR"/>
    <property type="match status" value="1"/>
</dbReference>
<evidence type="ECO:0000259" key="8">
    <source>
        <dbReference type="Pfam" id="PF03460"/>
    </source>
</evidence>
<keyword evidence="11" id="KW-1185">Reference proteome</keyword>
<dbReference type="InterPro" id="IPR051329">
    <property type="entry name" value="NIR_SIR_4Fe-4S"/>
</dbReference>
<evidence type="ECO:0000313" key="11">
    <source>
        <dbReference type="Proteomes" id="UP000426328"/>
    </source>
</evidence>
<dbReference type="InterPro" id="IPR005117">
    <property type="entry name" value="NiRdtase/SiRdtase_haem-b_fer"/>
</dbReference>
<feature type="domain" description="Nitrite/sulphite reductase 4Fe-4S" evidence="7">
    <location>
        <begin position="101"/>
        <end position="245"/>
    </location>
</feature>
<evidence type="ECO:0000256" key="1">
    <source>
        <dbReference type="ARBA" id="ARBA00022485"/>
    </source>
</evidence>
<dbReference type="Pfam" id="PF01077">
    <property type="entry name" value="NIR_SIR"/>
    <property type="match status" value="2"/>
</dbReference>
<dbReference type="PANTHER" id="PTHR32439">
    <property type="entry name" value="FERREDOXIN--NITRITE REDUCTASE, CHLOROPLASTIC"/>
    <property type="match status" value="1"/>
</dbReference>
<keyword evidence="3" id="KW-0479">Metal-binding</keyword>
<dbReference type="Gene3D" id="3.90.480.10">
    <property type="entry name" value="Sulfite Reductase Hemoprotein,Domain 2"/>
    <property type="match status" value="1"/>
</dbReference>
<dbReference type="AlphaFoldDB" id="A0A650CXI6"/>
<evidence type="ECO:0000313" key="12">
    <source>
        <dbReference type="Proteomes" id="UP000474054"/>
    </source>
</evidence>
<dbReference type="InterPro" id="IPR045854">
    <property type="entry name" value="NO2/SO3_Rdtase_4Fe4S_sf"/>
</dbReference>
<dbReference type="InterPro" id="IPR006066">
    <property type="entry name" value="NO2/SO3_Rdtase_FeS/sirohaem_BS"/>
</dbReference>
<evidence type="ECO:0000256" key="5">
    <source>
        <dbReference type="ARBA" id="ARBA00023004"/>
    </source>
</evidence>
<name>A0A650CXI6_ACIAM</name>
<dbReference type="GO" id="GO:0016491">
    <property type="term" value="F:oxidoreductase activity"/>
    <property type="evidence" value="ECO:0007669"/>
    <property type="project" value="UniProtKB-KW"/>
</dbReference>
<feature type="domain" description="Nitrite/Sulfite reductase ferredoxin-like" evidence="8">
    <location>
        <begin position="44"/>
        <end position="92"/>
    </location>
</feature>
<dbReference type="InterPro" id="IPR006067">
    <property type="entry name" value="NO2/SO3_Rdtase_4Fe4S_dom"/>
</dbReference>
<dbReference type="EMBL" id="CP045482">
    <property type="protein sequence ID" value="QGR22167.1"/>
    <property type="molecule type" value="Genomic_DNA"/>
</dbReference>
<dbReference type="KEGG" id="aamb:D1866_09380"/>
<evidence type="ECO:0000256" key="3">
    <source>
        <dbReference type="ARBA" id="ARBA00022723"/>
    </source>
</evidence>
<keyword evidence="6" id="KW-0411">Iron-sulfur</keyword>
<protein>
    <submittedName>
        <fullName evidence="10">Nitrite/sulfite reductase</fullName>
    </submittedName>
</protein>
<dbReference type="Pfam" id="PF03460">
    <property type="entry name" value="NIR_SIR_ferr"/>
    <property type="match status" value="1"/>
</dbReference>
<dbReference type="Proteomes" id="UP000426328">
    <property type="component" value="Chromosome"/>
</dbReference>
<evidence type="ECO:0000259" key="7">
    <source>
        <dbReference type="Pfam" id="PF01077"/>
    </source>
</evidence>
<reference evidence="10 11" key="2">
    <citation type="submission" date="2019-10" db="EMBL/GenBank/DDBJ databases">
        <title>Genome Sequences from Six Type Strain Members of the Archaeal Family Sulfolobaceae: Acidianus ambivalens, Acidianus infernus, Metallosphaera prunae, Stygiolobus azoricus, Sulfolobus metallicus, and Sulfurisphaera ohwakuensis.</title>
        <authorList>
            <person name="Counts J.A."/>
            <person name="Kelly R.M."/>
        </authorList>
    </citation>
    <scope>NUCLEOTIDE SEQUENCE [LARGE SCALE GENOMIC DNA]</scope>
    <source>
        <strain evidence="10 11">LEI 10</strain>
    </source>
</reference>
<organism evidence="10 11">
    <name type="scientific">Acidianus ambivalens</name>
    <name type="common">Desulfurolobus ambivalens</name>
    <dbReference type="NCBI Taxonomy" id="2283"/>
    <lineage>
        <taxon>Archaea</taxon>
        <taxon>Thermoproteota</taxon>
        <taxon>Thermoprotei</taxon>
        <taxon>Sulfolobales</taxon>
        <taxon>Sulfolobaceae</taxon>
        <taxon>Acidianus</taxon>
    </lineage>
</organism>
<dbReference type="GeneID" id="42779941"/>
<dbReference type="InterPro" id="IPR036136">
    <property type="entry name" value="Nit/Sulf_reduc_fer-like_dom_sf"/>
</dbReference>
<dbReference type="SUPFAM" id="SSF56014">
    <property type="entry name" value="Nitrite and sulphite reductase 4Fe-4S domain-like"/>
    <property type="match status" value="2"/>
</dbReference>
<evidence type="ECO:0000313" key="10">
    <source>
        <dbReference type="EMBL" id="QGR22167.1"/>
    </source>
</evidence>
<dbReference type="SUPFAM" id="SSF55124">
    <property type="entry name" value="Nitrite/Sulfite reductase N-terminal domain-like"/>
    <property type="match status" value="1"/>
</dbReference>
<dbReference type="GO" id="GO:0046872">
    <property type="term" value="F:metal ion binding"/>
    <property type="evidence" value="ECO:0007669"/>
    <property type="project" value="UniProtKB-KW"/>
</dbReference>
<keyword evidence="5" id="KW-0408">Iron</keyword>